<dbReference type="AlphaFoldDB" id="A0A8S4NPS4"/>
<gene>
    <name evidence="1" type="ORF">OFUS_LOCUS8800</name>
</gene>
<protein>
    <submittedName>
        <fullName evidence="1">Uncharacterized protein</fullName>
    </submittedName>
</protein>
<dbReference type="Proteomes" id="UP000749559">
    <property type="component" value="Unassembled WGS sequence"/>
</dbReference>
<proteinExistence type="predicted"/>
<name>A0A8S4NPS4_OWEFU</name>
<evidence type="ECO:0000313" key="1">
    <source>
        <dbReference type="EMBL" id="CAH1782341.1"/>
    </source>
</evidence>
<comment type="caution">
    <text evidence="1">The sequence shown here is derived from an EMBL/GenBank/DDBJ whole genome shotgun (WGS) entry which is preliminary data.</text>
</comment>
<accession>A0A8S4NPS4</accession>
<evidence type="ECO:0000313" key="2">
    <source>
        <dbReference type="Proteomes" id="UP000749559"/>
    </source>
</evidence>
<reference evidence="1" key="1">
    <citation type="submission" date="2022-03" db="EMBL/GenBank/DDBJ databases">
        <authorList>
            <person name="Martin C."/>
        </authorList>
    </citation>
    <scope>NUCLEOTIDE SEQUENCE</scope>
</reference>
<keyword evidence="2" id="KW-1185">Reference proteome</keyword>
<sequence length="129" mass="15021">MDQSCNLCGKLPKSSNDLKKFRHIIKETEKWQKIISLFSKFKSEPKIRVCRPCFDKVNTIINWETRTNLIVKEFSTYINRTQNVLTPKRCTKQTYPTTSPKQFKKTTSSTANVQIYSKISGRTHDVTSL</sequence>
<dbReference type="EMBL" id="CAIIXF020000004">
    <property type="protein sequence ID" value="CAH1782341.1"/>
    <property type="molecule type" value="Genomic_DNA"/>
</dbReference>
<organism evidence="1 2">
    <name type="scientific">Owenia fusiformis</name>
    <name type="common">Polychaete worm</name>
    <dbReference type="NCBI Taxonomy" id="6347"/>
    <lineage>
        <taxon>Eukaryota</taxon>
        <taxon>Metazoa</taxon>
        <taxon>Spiralia</taxon>
        <taxon>Lophotrochozoa</taxon>
        <taxon>Annelida</taxon>
        <taxon>Polychaeta</taxon>
        <taxon>Sedentaria</taxon>
        <taxon>Canalipalpata</taxon>
        <taxon>Sabellida</taxon>
        <taxon>Oweniida</taxon>
        <taxon>Oweniidae</taxon>
        <taxon>Owenia</taxon>
    </lineage>
</organism>